<dbReference type="CDD" id="cd01285">
    <property type="entry name" value="nucleoside_deaminase"/>
    <property type="match status" value="1"/>
</dbReference>
<dbReference type="EMBL" id="AP027079">
    <property type="protein sequence ID" value="BDU69909.1"/>
    <property type="molecule type" value="Genomic_DNA"/>
</dbReference>
<feature type="domain" description="CMP/dCMP-type deaminase" evidence="9">
    <location>
        <begin position="5"/>
        <end position="127"/>
    </location>
</feature>
<name>A0ABN6UY44_9BACT</name>
<accession>A0ABN6UY44</accession>
<evidence type="ECO:0000256" key="3">
    <source>
        <dbReference type="ARBA" id="ARBA00022694"/>
    </source>
</evidence>
<comment type="cofactor">
    <cofactor evidence="8">
        <name>Zn(2+)</name>
        <dbReference type="ChEBI" id="CHEBI:29105"/>
    </cofactor>
    <text evidence="8">Binds 1 zinc ion per subunit.</text>
</comment>
<evidence type="ECO:0000256" key="6">
    <source>
        <dbReference type="ARBA" id="ARBA00022833"/>
    </source>
</evidence>
<keyword evidence="4 8" id="KW-0479">Metal-binding</keyword>
<evidence type="ECO:0000256" key="2">
    <source>
        <dbReference type="ARBA" id="ARBA00011738"/>
    </source>
</evidence>
<dbReference type="SUPFAM" id="SSF53927">
    <property type="entry name" value="Cytidine deaminase-like"/>
    <property type="match status" value="1"/>
</dbReference>
<dbReference type="InterPro" id="IPR002125">
    <property type="entry name" value="CMP_dCMP_dom"/>
</dbReference>
<dbReference type="NCBIfam" id="NF008113">
    <property type="entry name" value="PRK10860.1"/>
    <property type="match status" value="1"/>
</dbReference>
<organism evidence="10 11">
    <name type="scientific">Geothrix oryzae</name>
    <dbReference type="NCBI Taxonomy" id="2927975"/>
    <lineage>
        <taxon>Bacteria</taxon>
        <taxon>Pseudomonadati</taxon>
        <taxon>Acidobacteriota</taxon>
        <taxon>Holophagae</taxon>
        <taxon>Holophagales</taxon>
        <taxon>Holophagaceae</taxon>
        <taxon>Geothrix</taxon>
    </lineage>
</organism>
<dbReference type="PROSITE" id="PS51747">
    <property type="entry name" value="CYT_DCMP_DEAMINASES_2"/>
    <property type="match status" value="1"/>
</dbReference>
<dbReference type="InterPro" id="IPR016192">
    <property type="entry name" value="APOBEC/CMP_deaminase_Zn-bd"/>
</dbReference>
<dbReference type="HAMAP" id="MF_00972">
    <property type="entry name" value="tRNA_aden_deaminase"/>
    <property type="match status" value="1"/>
</dbReference>
<evidence type="ECO:0000256" key="4">
    <source>
        <dbReference type="ARBA" id="ARBA00022723"/>
    </source>
</evidence>
<evidence type="ECO:0000256" key="7">
    <source>
        <dbReference type="ARBA" id="ARBA00048045"/>
    </source>
</evidence>
<comment type="similarity">
    <text evidence="1">Belongs to the cytidine and deoxycytidylate deaminase family. ADAT2 subfamily.</text>
</comment>
<dbReference type="EC" id="3.5.4.33" evidence="8"/>
<reference evidence="11" key="1">
    <citation type="journal article" date="2023" name="Int. J. Syst. Evol. Microbiol.">
        <title>Mesoterricola silvestris gen. nov., sp. nov., Mesoterricola sediminis sp. nov., Geothrix oryzae sp. nov., Geothrix edaphica sp. nov., Geothrix rubra sp. nov., and Geothrix limicola sp. nov., six novel members of Acidobacteriota isolated from soils.</title>
        <authorList>
            <person name="Itoh H."/>
            <person name="Sugisawa Y."/>
            <person name="Mise K."/>
            <person name="Xu Z."/>
            <person name="Kuniyasu M."/>
            <person name="Ushijima N."/>
            <person name="Kawano K."/>
            <person name="Kobayashi E."/>
            <person name="Shiratori Y."/>
            <person name="Masuda Y."/>
            <person name="Senoo K."/>
        </authorList>
    </citation>
    <scope>NUCLEOTIDE SEQUENCE [LARGE SCALE GENOMIC DNA]</scope>
    <source>
        <strain evidence="11">Red222</strain>
    </source>
</reference>
<feature type="active site" description="Proton donor" evidence="8">
    <location>
        <position position="58"/>
    </location>
</feature>
<dbReference type="PANTHER" id="PTHR11079">
    <property type="entry name" value="CYTOSINE DEAMINASE FAMILY MEMBER"/>
    <property type="match status" value="1"/>
</dbReference>
<evidence type="ECO:0000256" key="1">
    <source>
        <dbReference type="ARBA" id="ARBA00010669"/>
    </source>
</evidence>
<dbReference type="PANTHER" id="PTHR11079:SF202">
    <property type="entry name" value="TRNA-SPECIFIC ADENOSINE DEAMINASE"/>
    <property type="match status" value="1"/>
</dbReference>
<gene>
    <name evidence="8 10" type="primary">tadA</name>
    <name evidence="10" type="ORF">GETHOR_20100</name>
</gene>
<keyword evidence="3 8" id="KW-0819">tRNA processing</keyword>
<evidence type="ECO:0000259" key="9">
    <source>
        <dbReference type="PROSITE" id="PS51747"/>
    </source>
</evidence>
<proteinExistence type="inferred from homology"/>
<comment type="subunit">
    <text evidence="2 8">Homodimer.</text>
</comment>
<comment type="catalytic activity">
    <reaction evidence="7 8">
        <text>adenosine(34) in tRNA + H2O + H(+) = inosine(34) in tRNA + NH4(+)</text>
        <dbReference type="Rhea" id="RHEA:43168"/>
        <dbReference type="Rhea" id="RHEA-COMP:10373"/>
        <dbReference type="Rhea" id="RHEA-COMP:10374"/>
        <dbReference type="ChEBI" id="CHEBI:15377"/>
        <dbReference type="ChEBI" id="CHEBI:15378"/>
        <dbReference type="ChEBI" id="CHEBI:28938"/>
        <dbReference type="ChEBI" id="CHEBI:74411"/>
        <dbReference type="ChEBI" id="CHEBI:82852"/>
        <dbReference type="EC" id="3.5.4.33"/>
    </reaction>
</comment>
<keyword evidence="11" id="KW-1185">Reference proteome</keyword>
<dbReference type="Proteomes" id="UP001242010">
    <property type="component" value="Chromosome"/>
</dbReference>
<protein>
    <recommendedName>
        <fullName evidence="8">tRNA-specific adenosine deaminase</fullName>
        <ecNumber evidence="8">3.5.4.33</ecNumber>
    </recommendedName>
</protein>
<evidence type="ECO:0000256" key="5">
    <source>
        <dbReference type="ARBA" id="ARBA00022801"/>
    </source>
</evidence>
<keyword evidence="6 8" id="KW-0862">Zinc</keyword>
<sequence>MMWSGDDIYFMKLALEEAEKADRLDEVPVGAVLVSEGALLGRGHNHPVKLNDPTAHAEIQALRSAGSWAKNYRLTGATLYVTLEPCLMCFGALIHARVGRVVFGASDPKVGVSRWLDTLDGAALNHRFTFEGGLLEPECREQLQAFFRRRRG</sequence>
<feature type="binding site" evidence="8">
    <location>
        <position position="86"/>
    </location>
    <ligand>
        <name>Zn(2+)</name>
        <dbReference type="ChEBI" id="CHEBI:29105"/>
        <note>catalytic</note>
    </ligand>
</feature>
<dbReference type="PROSITE" id="PS00903">
    <property type="entry name" value="CYT_DCMP_DEAMINASES_1"/>
    <property type="match status" value="1"/>
</dbReference>
<comment type="function">
    <text evidence="8">Catalyzes the deamination of adenosine to inosine at the wobble position 34 of tRNA(Arg2).</text>
</comment>
<dbReference type="InterPro" id="IPR016193">
    <property type="entry name" value="Cytidine_deaminase-like"/>
</dbReference>
<dbReference type="Gene3D" id="3.40.140.10">
    <property type="entry name" value="Cytidine Deaminase, domain 2"/>
    <property type="match status" value="1"/>
</dbReference>
<dbReference type="Pfam" id="PF00383">
    <property type="entry name" value="dCMP_cyt_deam_1"/>
    <property type="match status" value="1"/>
</dbReference>
<evidence type="ECO:0000313" key="11">
    <source>
        <dbReference type="Proteomes" id="UP001242010"/>
    </source>
</evidence>
<feature type="binding site" evidence="8">
    <location>
        <position position="56"/>
    </location>
    <ligand>
        <name>Zn(2+)</name>
        <dbReference type="ChEBI" id="CHEBI:29105"/>
        <note>catalytic</note>
    </ligand>
</feature>
<feature type="binding site" evidence="8">
    <location>
        <position position="89"/>
    </location>
    <ligand>
        <name>Zn(2+)</name>
        <dbReference type="ChEBI" id="CHEBI:29105"/>
        <note>catalytic</note>
    </ligand>
</feature>
<evidence type="ECO:0000313" key="10">
    <source>
        <dbReference type="EMBL" id="BDU69909.1"/>
    </source>
</evidence>
<dbReference type="InterPro" id="IPR028883">
    <property type="entry name" value="tRNA_aden_deaminase"/>
</dbReference>
<evidence type="ECO:0000256" key="8">
    <source>
        <dbReference type="HAMAP-Rule" id="MF_00972"/>
    </source>
</evidence>
<keyword evidence="5 8" id="KW-0378">Hydrolase</keyword>